<protein>
    <submittedName>
        <fullName evidence="2">Uncharacterized protein</fullName>
    </submittedName>
</protein>
<dbReference type="InterPro" id="IPR021858">
    <property type="entry name" value="Fun_TF"/>
</dbReference>
<evidence type="ECO:0000313" key="3">
    <source>
        <dbReference type="Proteomes" id="UP001168146"/>
    </source>
</evidence>
<comment type="caution">
    <text evidence="2">The sequence shown here is derived from an EMBL/GenBank/DDBJ whole genome shotgun (WGS) entry which is preliminary data.</text>
</comment>
<dbReference type="EMBL" id="JASUXU010000001">
    <property type="protein sequence ID" value="KAK0328666.1"/>
    <property type="molecule type" value="Genomic_DNA"/>
</dbReference>
<feature type="compositionally biased region" description="Polar residues" evidence="1">
    <location>
        <begin position="147"/>
        <end position="156"/>
    </location>
</feature>
<reference evidence="2" key="1">
    <citation type="submission" date="2021-12" db="EMBL/GenBank/DDBJ databases">
        <title>Black yeast isolated from Biological Soil Crust.</title>
        <authorList>
            <person name="Kurbessoian T."/>
        </authorList>
    </citation>
    <scope>NUCLEOTIDE SEQUENCE</scope>
    <source>
        <strain evidence="2">CCFEE 5208</strain>
    </source>
</reference>
<dbReference type="Proteomes" id="UP001168146">
    <property type="component" value="Unassembled WGS sequence"/>
</dbReference>
<evidence type="ECO:0000313" key="2">
    <source>
        <dbReference type="EMBL" id="KAK0328666.1"/>
    </source>
</evidence>
<evidence type="ECO:0000256" key="1">
    <source>
        <dbReference type="SAM" id="MobiDB-lite"/>
    </source>
</evidence>
<proteinExistence type="predicted"/>
<dbReference type="Pfam" id="PF11951">
    <property type="entry name" value="Fungal_trans_2"/>
    <property type="match status" value="1"/>
</dbReference>
<sequence length="639" mass="70639">MEAEPHHATEAGASTARDFKTTTSVQRNWHALEHITRAAALITTLCNGEGDFVINFARMLSQNQTGRRSADPAHDDFRMVTLSRGEKLADGIGSTISKDEFLYRLGAQSYEFERDQEKTIRRLTAEVQRLRNHYGSHGSAKSGVEEGTQSSHSTSVADPLPLEHGSTDPDTVASGPSPETVLQTPAQKLARTRRRINAAAMTRAKRFAVVQVCGITAPLPRRYEGPMIHNPTSPESQLSIELIDTVHFSRAADAWYRELPVRVGYDSVMDKTFRALVLAAKNIRGTPGITTEMCFRALGVALSAIRTAVSKTNGPASDSLMVASAILVGVDIIMSSRMAPHALHLEGVATVVKHNAHTSALSHMGQRIADWMYSELALLACVRGVACGLEDVALRHYLSVDHAIDHHKMRLQACGNRLFAGLPRLATLLRSIRDKGDGSATTEEVVSSLSLATELLQLYDTNAENDLLHKVHVRKTQRLEDAAVLKYSFFFDSVELYDDAAVYWQGRLWLLRLWLRIRVIAGARTDRDLEPTVVQLKEEARRLVTNICMCCKFAMPLGPCKRRRVFAHGMITLWGAFHDFGDVLPPTFGGLAIASDWIRYNACRGLLRDDPVTKTDMDAAADLFVGGPLKTVFTEQFRI</sequence>
<organism evidence="2 3">
    <name type="scientific">Friedmanniomyces endolithicus</name>
    <dbReference type="NCBI Taxonomy" id="329885"/>
    <lineage>
        <taxon>Eukaryota</taxon>
        <taxon>Fungi</taxon>
        <taxon>Dikarya</taxon>
        <taxon>Ascomycota</taxon>
        <taxon>Pezizomycotina</taxon>
        <taxon>Dothideomycetes</taxon>
        <taxon>Dothideomycetidae</taxon>
        <taxon>Mycosphaerellales</taxon>
        <taxon>Teratosphaeriaceae</taxon>
        <taxon>Friedmanniomyces</taxon>
    </lineage>
</organism>
<accession>A0AAN6G6J3</accession>
<dbReference type="AlphaFoldDB" id="A0AAN6G6J3"/>
<feature type="region of interest" description="Disordered" evidence="1">
    <location>
        <begin position="1"/>
        <end position="20"/>
    </location>
</feature>
<name>A0AAN6G6J3_9PEZI</name>
<feature type="region of interest" description="Disordered" evidence="1">
    <location>
        <begin position="134"/>
        <end position="189"/>
    </location>
</feature>
<gene>
    <name evidence="2" type="ORF">LTR82_000598</name>
</gene>